<reference evidence="1 2" key="1">
    <citation type="submission" date="2017-06" db="EMBL/GenBank/DDBJ databases">
        <title>Description of Rhodopirellula bahusiensis sp. nov.</title>
        <authorList>
            <person name="Kizina J."/>
            <person name="Harder J."/>
        </authorList>
    </citation>
    <scope>NUCLEOTIDE SEQUENCE [LARGE SCALE GENOMIC DNA]</scope>
    <source>
        <strain evidence="1 2">SWK21</strain>
    </source>
</reference>
<evidence type="ECO:0000313" key="2">
    <source>
        <dbReference type="Proteomes" id="UP000225740"/>
    </source>
</evidence>
<accession>A0A2G1W839</accession>
<dbReference type="EMBL" id="NIZW01000008">
    <property type="protein sequence ID" value="PHQ35178.1"/>
    <property type="molecule type" value="Genomic_DNA"/>
</dbReference>
<comment type="caution">
    <text evidence="1">The sequence shown here is derived from an EMBL/GenBank/DDBJ whole genome shotgun (WGS) entry which is preliminary data.</text>
</comment>
<dbReference type="AlphaFoldDB" id="A0A2G1W839"/>
<name>A0A2G1W839_9BACT</name>
<sequence length="77" mass="8795">MLRLSTNDWALAFCLVEIVIHGVVTRGQRKPPVKLCKFLTPAQQPNDPAKMRFFNPPVKPETNFTKHEFPISSSHHV</sequence>
<evidence type="ECO:0000313" key="1">
    <source>
        <dbReference type="EMBL" id="PHQ35178.1"/>
    </source>
</evidence>
<proteinExistence type="predicted"/>
<organism evidence="1 2">
    <name type="scientific">Rhodopirellula bahusiensis</name>
    <dbReference type="NCBI Taxonomy" id="2014065"/>
    <lineage>
        <taxon>Bacteria</taxon>
        <taxon>Pseudomonadati</taxon>
        <taxon>Planctomycetota</taxon>
        <taxon>Planctomycetia</taxon>
        <taxon>Pirellulales</taxon>
        <taxon>Pirellulaceae</taxon>
        <taxon>Rhodopirellula</taxon>
    </lineage>
</organism>
<keyword evidence="2" id="KW-1185">Reference proteome</keyword>
<protein>
    <submittedName>
        <fullName evidence="1">Uncharacterized protein</fullName>
    </submittedName>
</protein>
<gene>
    <name evidence="1" type="ORF">CEE69_12265</name>
</gene>
<dbReference type="Proteomes" id="UP000225740">
    <property type="component" value="Unassembled WGS sequence"/>
</dbReference>